<dbReference type="PANTHER" id="PTHR48022:SF2">
    <property type="entry name" value="PLASTIDIC GLUCOSE TRANSPORTER 4"/>
    <property type="match status" value="1"/>
</dbReference>
<dbReference type="GO" id="GO:0005351">
    <property type="term" value="F:carbohydrate:proton symporter activity"/>
    <property type="evidence" value="ECO:0007669"/>
    <property type="project" value="TreeGrafter"/>
</dbReference>
<dbReference type="Gene3D" id="1.20.1250.20">
    <property type="entry name" value="MFS general substrate transporter like domains"/>
    <property type="match status" value="1"/>
</dbReference>
<dbReference type="Pfam" id="PF00083">
    <property type="entry name" value="Sugar_tr"/>
    <property type="match status" value="1"/>
</dbReference>
<proteinExistence type="predicted"/>
<gene>
    <name evidence="6" type="ORF">BC936DRAFT_142592</name>
</gene>
<comment type="subcellular location">
    <subcellularLocation>
        <location evidence="1">Membrane</location>
        <topology evidence="1">Multi-pass membrane protein</topology>
    </subcellularLocation>
</comment>
<dbReference type="Proteomes" id="UP000268093">
    <property type="component" value="Unassembled WGS sequence"/>
</dbReference>
<accession>A0A433A0B7</accession>
<dbReference type="InterPro" id="IPR050360">
    <property type="entry name" value="MFS_Sugar_Transporters"/>
</dbReference>
<dbReference type="InterPro" id="IPR005828">
    <property type="entry name" value="MFS_sugar_transport-like"/>
</dbReference>
<evidence type="ECO:0000313" key="6">
    <source>
        <dbReference type="EMBL" id="RUO96116.1"/>
    </source>
</evidence>
<evidence type="ECO:0000313" key="7">
    <source>
        <dbReference type="Proteomes" id="UP000268093"/>
    </source>
</evidence>
<dbReference type="AlphaFoldDB" id="A0A433A0B7"/>
<keyword evidence="3 5" id="KW-1133">Transmembrane helix</keyword>
<evidence type="ECO:0008006" key="8">
    <source>
        <dbReference type="Google" id="ProtNLM"/>
    </source>
</evidence>
<keyword evidence="4 5" id="KW-0472">Membrane</keyword>
<evidence type="ECO:0000256" key="4">
    <source>
        <dbReference type="ARBA" id="ARBA00023136"/>
    </source>
</evidence>
<reference evidence="6 7" key="1">
    <citation type="journal article" date="2018" name="New Phytol.">
        <title>Phylogenomics of Endogonaceae and evolution of mycorrhizas within Mucoromycota.</title>
        <authorList>
            <person name="Chang Y."/>
            <person name="Desiro A."/>
            <person name="Na H."/>
            <person name="Sandor L."/>
            <person name="Lipzen A."/>
            <person name="Clum A."/>
            <person name="Barry K."/>
            <person name="Grigoriev I.V."/>
            <person name="Martin F.M."/>
            <person name="Stajich J.E."/>
            <person name="Smith M.E."/>
            <person name="Bonito G."/>
            <person name="Spatafora J.W."/>
        </authorList>
    </citation>
    <scope>NUCLEOTIDE SEQUENCE [LARGE SCALE GENOMIC DNA]</scope>
    <source>
        <strain evidence="6 7">GMNB39</strain>
    </source>
</reference>
<feature type="transmembrane region" description="Helical" evidence="5">
    <location>
        <begin position="35"/>
        <end position="57"/>
    </location>
</feature>
<feature type="transmembrane region" description="Helical" evidence="5">
    <location>
        <begin position="187"/>
        <end position="204"/>
    </location>
</feature>
<organism evidence="6 7">
    <name type="scientific">Jimgerdemannia flammicorona</name>
    <dbReference type="NCBI Taxonomy" id="994334"/>
    <lineage>
        <taxon>Eukaryota</taxon>
        <taxon>Fungi</taxon>
        <taxon>Fungi incertae sedis</taxon>
        <taxon>Mucoromycota</taxon>
        <taxon>Mucoromycotina</taxon>
        <taxon>Endogonomycetes</taxon>
        <taxon>Endogonales</taxon>
        <taxon>Endogonaceae</taxon>
        <taxon>Jimgerdemannia</taxon>
    </lineage>
</organism>
<evidence type="ECO:0000256" key="5">
    <source>
        <dbReference type="SAM" id="Phobius"/>
    </source>
</evidence>
<feature type="transmembrane region" description="Helical" evidence="5">
    <location>
        <begin position="162"/>
        <end position="181"/>
    </location>
</feature>
<dbReference type="OrthoDB" id="4142200at2759"/>
<dbReference type="GO" id="GO:0016020">
    <property type="term" value="C:membrane"/>
    <property type="evidence" value="ECO:0007669"/>
    <property type="project" value="UniProtKB-SubCell"/>
</dbReference>
<comment type="caution">
    <text evidence="6">The sequence shown here is derived from an EMBL/GenBank/DDBJ whole genome shotgun (WGS) entry which is preliminary data.</text>
</comment>
<name>A0A433A0B7_9FUNG</name>
<dbReference type="PANTHER" id="PTHR48022">
    <property type="entry name" value="PLASTIDIC GLUCOSE TRANSPORTER 4"/>
    <property type="match status" value="1"/>
</dbReference>
<keyword evidence="7" id="KW-1185">Reference proteome</keyword>
<protein>
    <recommendedName>
        <fullName evidence="8">Major facilitator superfamily (MFS) profile domain-containing protein</fullName>
    </recommendedName>
</protein>
<keyword evidence="2 5" id="KW-0812">Transmembrane</keyword>
<evidence type="ECO:0000256" key="2">
    <source>
        <dbReference type="ARBA" id="ARBA00022692"/>
    </source>
</evidence>
<evidence type="ECO:0000256" key="1">
    <source>
        <dbReference type="ARBA" id="ARBA00004141"/>
    </source>
</evidence>
<dbReference type="InterPro" id="IPR036259">
    <property type="entry name" value="MFS_trans_sf"/>
</dbReference>
<sequence length="235" mass="26409">MDQVGRKYVWNLLQSVILLEFPLMPLRLSPFSRPALVSGAAIQAVAMFTIGGSFAAVDNRGFHLHLRRWVSIAIEYDFTFARFTTRLAYTFSVNIRFAYSWGAVGTVYPAGKGTSLTITIGLYSAVESMISAPTPISLLSISAYTMKLEIFPMRLRSKGMSITTGSNWLFNIVVTFVTPVVIAKSTYALYFFFAACCVVMTNMTEEQRKPFNRTEMLYAEKEAKFKERMRLEAGS</sequence>
<dbReference type="EMBL" id="RBNI01023284">
    <property type="protein sequence ID" value="RUO96116.1"/>
    <property type="molecule type" value="Genomic_DNA"/>
</dbReference>
<evidence type="ECO:0000256" key="3">
    <source>
        <dbReference type="ARBA" id="ARBA00022989"/>
    </source>
</evidence>